<comment type="caution">
    <text evidence="9">The sequence shown here is derived from an EMBL/GenBank/DDBJ whole genome shotgun (WGS) entry which is preliminary data.</text>
</comment>
<evidence type="ECO:0000313" key="9">
    <source>
        <dbReference type="EMBL" id="MFC6644058.1"/>
    </source>
</evidence>
<organism evidence="9 10">
    <name type="scientific">Granulicella cerasi</name>
    <dbReference type="NCBI Taxonomy" id="741063"/>
    <lineage>
        <taxon>Bacteria</taxon>
        <taxon>Pseudomonadati</taxon>
        <taxon>Acidobacteriota</taxon>
        <taxon>Terriglobia</taxon>
        <taxon>Terriglobales</taxon>
        <taxon>Acidobacteriaceae</taxon>
        <taxon>Granulicella</taxon>
    </lineage>
</organism>
<feature type="transmembrane region" description="Helical" evidence="7">
    <location>
        <begin position="331"/>
        <end position="354"/>
    </location>
</feature>
<dbReference type="PANTHER" id="PTHR43045:SF2">
    <property type="entry name" value="INNER MEMBRANE METABOLITE TRANSPORT PROTEIN YHJE"/>
    <property type="match status" value="1"/>
</dbReference>
<evidence type="ECO:0000256" key="6">
    <source>
        <dbReference type="ARBA" id="ARBA00023136"/>
    </source>
</evidence>
<dbReference type="PANTHER" id="PTHR43045">
    <property type="entry name" value="SHIKIMATE TRANSPORTER"/>
    <property type="match status" value="1"/>
</dbReference>
<dbReference type="InterPro" id="IPR011701">
    <property type="entry name" value="MFS"/>
</dbReference>
<gene>
    <name evidence="9" type="ORF">ACFQBQ_00295</name>
</gene>
<keyword evidence="6 7" id="KW-0472">Membrane</keyword>
<keyword evidence="10" id="KW-1185">Reference proteome</keyword>
<comment type="subcellular location">
    <subcellularLocation>
        <location evidence="1">Cell membrane</location>
        <topology evidence="1">Multi-pass membrane protein</topology>
    </subcellularLocation>
</comment>
<evidence type="ECO:0000259" key="8">
    <source>
        <dbReference type="PROSITE" id="PS50850"/>
    </source>
</evidence>
<dbReference type="Proteomes" id="UP001596391">
    <property type="component" value="Unassembled WGS sequence"/>
</dbReference>
<evidence type="ECO:0000256" key="2">
    <source>
        <dbReference type="ARBA" id="ARBA00022448"/>
    </source>
</evidence>
<keyword evidence="4 7" id="KW-0812">Transmembrane</keyword>
<feature type="transmembrane region" description="Helical" evidence="7">
    <location>
        <begin position="306"/>
        <end position="325"/>
    </location>
</feature>
<evidence type="ECO:0000256" key="4">
    <source>
        <dbReference type="ARBA" id="ARBA00022692"/>
    </source>
</evidence>
<dbReference type="RefSeq" id="WP_263370559.1">
    <property type="nucleotide sequence ID" value="NZ_JAGSYD010000002.1"/>
</dbReference>
<feature type="domain" description="Major facilitator superfamily (MFS) profile" evidence="8">
    <location>
        <begin position="14"/>
        <end position="421"/>
    </location>
</feature>
<feature type="transmembrane region" description="Helical" evidence="7">
    <location>
        <begin position="151"/>
        <end position="175"/>
    </location>
</feature>
<keyword evidence="2" id="KW-0813">Transport</keyword>
<dbReference type="Pfam" id="PF07690">
    <property type="entry name" value="MFS_1"/>
    <property type="match status" value="1"/>
</dbReference>
<dbReference type="EMBL" id="JBHSWI010000001">
    <property type="protein sequence ID" value="MFC6644058.1"/>
    <property type="molecule type" value="Genomic_DNA"/>
</dbReference>
<evidence type="ECO:0000256" key="1">
    <source>
        <dbReference type="ARBA" id="ARBA00004651"/>
    </source>
</evidence>
<protein>
    <submittedName>
        <fullName evidence="9">MFS transporter</fullName>
    </submittedName>
</protein>
<evidence type="ECO:0000313" key="10">
    <source>
        <dbReference type="Proteomes" id="UP001596391"/>
    </source>
</evidence>
<feature type="transmembrane region" description="Helical" evidence="7">
    <location>
        <begin position="12"/>
        <end position="40"/>
    </location>
</feature>
<sequence>MSAQAKKINTPAQVLFASLVGTTVEFFDFYIYAIAAALVFPKLFFPSTSPSAAVLLSYATFGVAFVARPVGSALFGHFGDRIGRKRTLVVALSTMGLSTFIIGILPSYHTIGILAPLLLALCRFGQGIGLGGEWGGAVLLAVENAPPNRRALYGSFPQLGAPIGFVFSGGIFLLLSKYLTNDQFFEYGWRAPFLMSAVLVLLGLYVRLTITETPVFANAVKHSEPVKLPIGRVFTHYTRPLIAGTLACISTFVLFYLMTVFALGWGTSALHYSRQSFLYMQLGSMFFFALTIPLSALLAERGRRPVMIGITILIGIYGLVFGSLFQSGAAGAFITLALGLALMGATYGPLGTIVSEVFPTAVRYTGSSLAFSLGGVLGASATPNIATWLAKSHGLSWVGYYLTLSAVVTLVGILFTRETSKDDLTLPAEPV</sequence>
<dbReference type="InterPro" id="IPR036259">
    <property type="entry name" value="MFS_trans_sf"/>
</dbReference>
<name>A0ABW1Z3U8_9BACT</name>
<keyword evidence="5 7" id="KW-1133">Transmembrane helix</keyword>
<dbReference type="InterPro" id="IPR020846">
    <property type="entry name" value="MFS_dom"/>
</dbReference>
<feature type="transmembrane region" description="Helical" evidence="7">
    <location>
        <begin position="187"/>
        <end position="206"/>
    </location>
</feature>
<feature type="transmembrane region" description="Helical" evidence="7">
    <location>
        <begin position="241"/>
        <end position="265"/>
    </location>
</feature>
<feature type="transmembrane region" description="Helical" evidence="7">
    <location>
        <begin position="277"/>
        <end position="299"/>
    </location>
</feature>
<feature type="transmembrane region" description="Helical" evidence="7">
    <location>
        <begin position="87"/>
        <end position="105"/>
    </location>
</feature>
<evidence type="ECO:0000256" key="3">
    <source>
        <dbReference type="ARBA" id="ARBA00022475"/>
    </source>
</evidence>
<evidence type="ECO:0000256" key="7">
    <source>
        <dbReference type="SAM" id="Phobius"/>
    </source>
</evidence>
<keyword evidence="3" id="KW-1003">Cell membrane</keyword>
<dbReference type="PROSITE" id="PS50850">
    <property type="entry name" value="MFS"/>
    <property type="match status" value="1"/>
</dbReference>
<feature type="transmembrane region" description="Helical" evidence="7">
    <location>
        <begin position="366"/>
        <end position="386"/>
    </location>
</feature>
<dbReference type="Gene3D" id="1.20.1250.20">
    <property type="entry name" value="MFS general substrate transporter like domains"/>
    <property type="match status" value="1"/>
</dbReference>
<reference evidence="10" key="1">
    <citation type="journal article" date="2019" name="Int. J. Syst. Evol. Microbiol.">
        <title>The Global Catalogue of Microorganisms (GCM) 10K type strain sequencing project: providing services to taxonomists for standard genome sequencing and annotation.</title>
        <authorList>
            <consortium name="The Broad Institute Genomics Platform"/>
            <consortium name="The Broad Institute Genome Sequencing Center for Infectious Disease"/>
            <person name="Wu L."/>
            <person name="Ma J."/>
        </authorList>
    </citation>
    <scope>NUCLEOTIDE SEQUENCE [LARGE SCALE GENOMIC DNA]</scope>
    <source>
        <strain evidence="10">CGMCC 1.16026</strain>
    </source>
</reference>
<feature type="transmembrane region" description="Helical" evidence="7">
    <location>
        <begin position="52"/>
        <end position="75"/>
    </location>
</feature>
<accession>A0ABW1Z3U8</accession>
<dbReference type="SUPFAM" id="SSF103473">
    <property type="entry name" value="MFS general substrate transporter"/>
    <property type="match status" value="1"/>
</dbReference>
<proteinExistence type="predicted"/>
<evidence type="ECO:0000256" key="5">
    <source>
        <dbReference type="ARBA" id="ARBA00022989"/>
    </source>
</evidence>
<dbReference type="CDD" id="cd17369">
    <property type="entry name" value="MFS_ShiA_like"/>
    <property type="match status" value="1"/>
</dbReference>
<feature type="transmembrane region" description="Helical" evidence="7">
    <location>
        <begin position="398"/>
        <end position="416"/>
    </location>
</feature>